<organism evidence="1">
    <name type="scientific">freshwater metagenome</name>
    <dbReference type="NCBI Taxonomy" id="449393"/>
    <lineage>
        <taxon>unclassified sequences</taxon>
        <taxon>metagenomes</taxon>
        <taxon>ecological metagenomes</taxon>
    </lineage>
</organism>
<name>A0A6J6JL38_9ZZZZ</name>
<protein>
    <submittedName>
        <fullName evidence="1">Unannotated protein</fullName>
    </submittedName>
</protein>
<gene>
    <name evidence="1" type="ORF">UFOPK1960_01029</name>
</gene>
<dbReference type="EMBL" id="CAEZVL010000172">
    <property type="protein sequence ID" value="CAB4636763.1"/>
    <property type="molecule type" value="Genomic_DNA"/>
</dbReference>
<proteinExistence type="predicted"/>
<evidence type="ECO:0000313" key="1">
    <source>
        <dbReference type="EMBL" id="CAB4636763.1"/>
    </source>
</evidence>
<sequence length="56" mass="6341">MNDVLTLVSSLKTGDFINNLKVRQRKMLKKIVRHLVKSLGGAEENINDHNVPDNIN</sequence>
<accession>A0A6J6JL38</accession>
<reference evidence="1" key="1">
    <citation type="submission" date="2020-05" db="EMBL/GenBank/DDBJ databases">
        <authorList>
            <person name="Chiriac C."/>
            <person name="Salcher M."/>
            <person name="Ghai R."/>
            <person name="Kavagutti S V."/>
        </authorList>
    </citation>
    <scope>NUCLEOTIDE SEQUENCE</scope>
</reference>
<dbReference type="AlphaFoldDB" id="A0A6J6JL38"/>